<gene>
    <name evidence="1" type="ORF">SAMN05421748_11882</name>
</gene>
<protein>
    <recommendedName>
        <fullName evidence="3">Thymidylate synthase</fullName>
    </recommendedName>
</protein>
<sequence length="267" mass="29598">MQTFTVQAPDVSTAWVRACRSLLDIRNHRAFHTVVRILDPQHDDPAVRAELDRILAAKGLQPVRTVANTIFPAALAANSASHGDLVNRYKNLYPALKRMHKNNDLGTYFHRLIDYPGAAHGVDQIGKVIRQLRLQTEKANPKSACYEANFVDPWTDDDGEPWTTSTPIRVPGKDNGIMRFPCLSHCSFQLDNRTRQLHLAALYRSHYMVEKAYGNYLGLGALLAYVAHQSDLEPGTLTVTAGYAQLDGSAIKLLVPLLSQTAPMLAA</sequence>
<dbReference type="Proteomes" id="UP000219612">
    <property type="component" value="Unassembled WGS sequence"/>
</dbReference>
<organism evidence="1 2">
    <name type="scientific">Paractinoplanes atraurantiacus</name>
    <dbReference type="NCBI Taxonomy" id="1036182"/>
    <lineage>
        <taxon>Bacteria</taxon>
        <taxon>Bacillati</taxon>
        <taxon>Actinomycetota</taxon>
        <taxon>Actinomycetes</taxon>
        <taxon>Micromonosporales</taxon>
        <taxon>Micromonosporaceae</taxon>
        <taxon>Paractinoplanes</taxon>
    </lineage>
</organism>
<name>A0A285JAB5_9ACTN</name>
<dbReference type="Gene3D" id="3.30.572.10">
    <property type="entry name" value="Thymidylate synthase/dCMP hydroxymethylase domain"/>
    <property type="match status" value="1"/>
</dbReference>
<keyword evidence="2" id="KW-1185">Reference proteome</keyword>
<dbReference type="SUPFAM" id="SSF55831">
    <property type="entry name" value="Thymidylate synthase/dCMP hydroxymethylase"/>
    <property type="match status" value="1"/>
</dbReference>
<dbReference type="EMBL" id="OBDY01000018">
    <property type="protein sequence ID" value="SNY57239.1"/>
    <property type="molecule type" value="Genomic_DNA"/>
</dbReference>
<dbReference type="InterPro" id="IPR036926">
    <property type="entry name" value="Thymidate_synth/dCMP_Mease_sf"/>
</dbReference>
<evidence type="ECO:0000313" key="2">
    <source>
        <dbReference type="Proteomes" id="UP000219612"/>
    </source>
</evidence>
<reference evidence="1 2" key="1">
    <citation type="submission" date="2017-09" db="EMBL/GenBank/DDBJ databases">
        <authorList>
            <person name="Ehlers B."/>
            <person name="Leendertz F.H."/>
        </authorList>
    </citation>
    <scope>NUCLEOTIDE SEQUENCE [LARGE SCALE GENOMIC DNA]</scope>
    <source>
        <strain evidence="1 2">CGMCC 4.6857</strain>
    </source>
</reference>
<evidence type="ECO:0000313" key="1">
    <source>
        <dbReference type="EMBL" id="SNY57239.1"/>
    </source>
</evidence>
<evidence type="ECO:0008006" key="3">
    <source>
        <dbReference type="Google" id="ProtNLM"/>
    </source>
</evidence>
<accession>A0A285JAB5</accession>
<dbReference type="AlphaFoldDB" id="A0A285JAB5"/>
<dbReference type="RefSeq" id="WP_097325001.1">
    <property type="nucleotide sequence ID" value="NZ_OBDY01000018.1"/>
</dbReference>
<proteinExistence type="predicted"/>
<dbReference type="OrthoDB" id="2111297at2"/>